<feature type="transmembrane region" description="Helical" evidence="9">
    <location>
        <begin position="27"/>
        <end position="46"/>
    </location>
</feature>
<protein>
    <submittedName>
        <fullName evidence="12">Attacin-A</fullName>
    </submittedName>
</protein>
<dbReference type="GO" id="GO:0005576">
    <property type="term" value="C:extracellular region"/>
    <property type="evidence" value="ECO:0007669"/>
    <property type="project" value="UniProtKB-SubCell"/>
</dbReference>
<evidence type="ECO:0000256" key="3">
    <source>
        <dbReference type="ARBA" id="ARBA00022525"/>
    </source>
</evidence>
<dbReference type="EMBL" id="GDHF01015362">
    <property type="protein sequence ID" value="JAI36952.1"/>
    <property type="molecule type" value="Transcribed_RNA"/>
</dbReference>
<keyword evidence="6" id="KW-0732">Signal</keyword>
<evidence type="ECO:0000256" key="1">
    <source>
        <dbReference type="ARBA" id="ARBA00004613"/>
    </source>
</evidence>
<feature type="domain" description="Attacin N-terminal" evidence="10">
    <location>
        <begin position="82"/>
        <end position="146"/>
    </location>
</feature>
<accession>A0A0K8VDN9</accession>
<evidence type="ECO:0000256" key="4">
    <source>
        <dbReference type="ARBA" id="ARBA00022529"/>
    </source>
</evidence>
<keyword evidence="7" id="KW-0391">Immunity</keyword>
<keyword evidence="9" id="KW-0812">Transmembrane</keyword>
<evidence type="ECO:0000313" key="12">
    <source>
        <dbReference type="EMBL" id="JAI36952.1"/>
    </source>
</evidence>
<proteinExistence type="inferred from homology"/>
<dbReference type="Pfam" id="PF03768">
    <property type="entry name" value="Attacin_N"/>
    <property type="match status" value="1"/>
</dbReference>
<keyword evidence="8" id="KW-0044">Antibiotic</keyword>
<dbReference type="AlphaFoldDB" id="A0A0K8VDN9"/>
<keyword evidence="3" id="KW-0964">Secreted</keyword>
<dbReference type="InterPro" id="IPR005521">
    <property type="entry name" value="Attacin_C"/>
</dbReference>
<comment type="subcellular location">
    <subcellularLocation>
        <location evidence="1">Secreted</location>
    </subcellularLocation>
</comment>
<sequence length="267" mass="28125">HTAINHNGDQLSISLIYANSQFSKKSITMKLFLLALVAAIALNAYVDTHPQRARPQTLVYYPPPTRPPRPILVRVARDVGVGGSLASNPNGGADARLDIAKAIGDPNHNLVAGAFAAGNTDRGPVTTGGSLAYNNNGLGAALSKTHTPGVRDTFTQSVNANLYNNGMHSLDANAFKSQNTLANGFKFDRNGAGLEYSHINGHGASLTKSTIPNFGSQLELAGKANLWSSPDRNTRIDLTGSGSKWTSGPLSGQRDYFGGVGLTHMFG</sequence>
<feature type="domain" description="Attacin C-terminal" evidence="11">
    <location>
        <begin position="148"/>
        <end position="266"/>
    </location>
</feature>
<keyword evidence="9" id="KW-0472">Membrane</keyword>
<evidence type="ECO:0000256" key="5">
    <source>
        <dbReference type="ARBA" id="ARBA00022588"/>
    </source>
</evidence>
<feature type="non-terminal residue" evidence="12">
    <location>
        <position position="1"/>
    </location>
</feature>
<keyword evidence="5" id="KW-0399">Innate immunity</keyword>
<evidence type="ECO:0000259" key="11">
    <source>
        <dbReference type="Pfam" id="PF03769"/>
    </source>
</evidence>
<keyword evidence="4" id="KW-0929">Antimicrobial</keyword>
<reference evidence="12" key="1">
    <citation type="submission" date="2015-06" db="EMBL/GenBank/DDBJ databases">
        <authorList>
            <person name="Hoefler B.C."/>
            <person name="Straight P.D."/>
        </authorList>
    </citation>
    <scope>NUCLEOTIDE SEQUENCE</scope>
</reference>
<evidence type="ECO:0000259" key="10">
    <source>
        <dbReference type="Pfam" id="PF03768"/>
    </source>
</evidence>
<evidence type="ECO:0000256" key="7">
    <source>
        <dbReference type="ARBA" id="ARBA00022859"/>
    </source>
</evidence>
<gene>
    <name evidence="12" type="primary">AttA_1</name>
    <name evidence="12" type="ORF">c0_g1_i2</name>
</gene>
<dbReference type="InterPro" id="IPR005520">
    <property type="entry name" value="Attacin_N"/>
</dbReference>
<organism evidence="12">
    <name type="scientific">Bactrocera latifrons</name>
    <name type="common">Malaysian fruit fly</name>
    <name type="synonym">Chaetodacus latifrons</name>
    <dbReference type="NCBI Taxonomy" id="174628"/>
    <lineage>
        <taxon>Eukaryota</taxon>
        <taxon>Metazoa</taxon>
        <taxon>Ecdysozoa</taxon>
        <taxon>Arthropoda</taxon>
        <taxon>Hexapoda</taxon>
        <taxon>Insecta</taxon>
        <taxon>Pterygota</taxon>
        <taxon>Neoptera</taxon>
        <taxon>Endopterygota</taxon>
        <taxon>Diptera</taxon>
        <taxon>Brachycera</taxon>
        <taxon>Muscomorpha</taxon>
        <taxon>Tephritoidea</taxon>
        <taxon>Tephritidae</taxon>
        <taxon>Bactrocera</taxon>
        <taxon>Bactrocera</taxon>
    </lineage>
</organism>
<dbReference type="Pfam" id="PF03769">
    <property type="entry name" value="Attacin_C"/>
    <property type="match status" value="1"/>
</dbReference>
<evidence type="ECO:0000256" key="2">
    <source>
        <dbReference type="ARBA" id="ARBA00007550"/>
    </source>
</evidence>
<evidence type="ECO:0000256" key="8">
    <source>
        <dbReference type="ARBA" id="ARBA00023022"/>
    </source>
</evidence>
<comment type="similarity">
    <text evidence="2">Belongs to the attacin/sarcotoxin-2 family.</text>
</comment>
<evidence type="ECO:0000256" key="6">
    <source>
        <dbReference type="ARBA" id="ARBA00022729"/>
    </source>
</evidence>
<evidence type="ECO:0000256" key="9">
    <source>
        <dbReference type="SAM" id="Phobius"/>
    </source>
</evidence>
<dbReference type="GO" id="GO:0042742">
    <property type="term" value="P:defense response to bacterium"/>
    <property type="evidence" value="ECO:0007669"/>
    <property type="project" value="UniProtKB-KW"/>
</dbReference>
<name>A0A0K8VDN9_BACLA</name>
<dbReference type="GO" id="GO:0045087">
    <property type="term" value="P:innate immune response"/>
    <property type="evidence" value="ECO:0007669"/>
    <property type="project" value="UniProtKB-KW"/>
</dbReference>
<keyword evidence="9" id="KW-1133">Transmembrane helix</keyword>
<dbReference type="OrthoDB" id="7441167at2759"/>